<reference evidence="5 6" key="1">
    <citation type="submission" date="2013-08" db="EMBL/GenBank/DDBJ databases">
        <title>The genome sequence of Knoellia aerolata.</title>
        <authorList>
            <person name="Zhu W."/>
            <person name="Wang G."/>
        </authorList>
    </citation>
    <scope>NUCLEOTIDE SEQUENCE [LARGE SCALE GENOMIC DNA]</scope>
    <source>
        <strain evidence="5 6">DSM 18566</strain>
    </source>
</reference>
<comment type="caution">
    <text evidence="5">The sequence shown here is derived from an EMBL/GenBank/DDBJ whole genome shotgun (WGS) entry which is preliminary data.</text>
</comment>
<dbReference type="GO" id="GO:0016757">
    <property type="term" value="F:glycosyltransferase activity"/>
    <property type="evidence" value="ECO:0007669"/>
    <property type="project" value="UniProtKB-KW"/>
</dbReference>
<comment type="similarity">
    <text evidence="2">Belongs to the glycosyltransferase 2 family.</text>
</comment>
<evidence type="ECO:0008006" key="7">
    <source>
        <dbReference type="Google" id="ProtNLM"/>
    </source>
</evidence>
<dbReference type="PANTHER" id="PTHR43179">
    <property type="entry name" value="RHAMNOSYLTRANSFERASE WBBL"/>
    <property type="match status" value="1"/>
</dbReference>
<gene>
    <name evidence="5" type="ORF">N801_17145</name>
</gene>
<sequence length="262" mass="29219">MVVDNASPGRDFEDLVAEFDDGRIAVVRSPSNGGYAVGNNFGWREAMRRWPTIETLIISNPDVTIDSSSLNEVLAAVRPRGEFDAAAPLIVDRIGNASQYFAWPLPTYFDVLLSTSVILSVIRQRLGFHSYAVPAGAQAPFAVDVLPGACFAISAEAFERVQGFDEQTFLFCEENMLAHRLKARGMRSAIVPKATAFHQVSSSVRRSFKGDHVKFALAARSYDAYLRHYLDSPRVLVFLYRAAVRFGYVERIVLSRVRRPRP</sequence>
<dbReference type="PANTHER" id="PTHR43179:SF12">
    <property type="entry name" value="GALACTOFURANOSYLTRANSFERASE GLFT2"/>
    <property type="match status" value="1"/>
</dbReference>
<proteinExistence type="inferred from homology"/>
<dbReference type="STRING" id="1385519.N801_17145"/>
<dbReference type="Proteomes" id="UP000030013">
    <property type="component" value="Unassembled WGS sequence"/>
</dbReference>
<name>A0A0A0K235_9MICO</name>
<dbReference type="SUPFAM" id="SSF53448">
    <property type="entry name" value="Nucleotide-diphospho-sugar transferases"/>
    <property type="match status" value="1"/>
</dbReference>
<keyword evidence="6" id="KW-1185">Reference proteome</keyword>
<evidence type="ECO:0000256" key="3">
    <source>
        <dbReference type="ARBA" id="ARBA00022676"/>
    </source>
</evidence>
<protein>
    <recommendedName>
        <fullName evidence="7">Glycosyltransferase 2-like domain-containing protein</fullName>
    </recommendedName>
</protein>
<accession>A0A0A0K235</accession>
<dbReference type="AlphaFoldDB" id="A0A0A0K235"/>
<organism evidence="5 6">
    <name type="scientific">Knoellia aerolata DSM 18566</name>
    <dbReference type="NCBI Taxonomy" id="1385519"/>
    <lineage>
        <taxon>Bacteria</taxon>
        <taxon>Bacillati</taxon>
        <taxon>Actinomycetota</taxon>
        <taxon>Actinomycetes</taxon>
        <taxon>Micrococcales</taxon>
        <taxon>Intrasporangiaceae</taxon>
        <taxon>Knoellia</taxon>
    </lineage>
</organism>
<evidence type="ECO:0000256" key="2">
    <source>
        <dbReference type="ARBA" id="ARBA00006739"/>
    </source>
</evidence>
<evidence type="ECO:0000256" key="1">
    <source>
        <dbReference type="ARBA" id="ARBA00004776"/>
    </source>
</evidence>
<dbReference type="InterPro" id="IPR029044">
    <property type="entry name" value="Nucleotide-diphossugar_trans"/>
</dbReference>
<keyword evidence="3" id="KW-0328">Glycosyltransferase</keyword>
<evidence type="ECO:0000313" key="5">
    <source>
        <dbReference type="EMBL" id="KGN42387.1"/>
    </source>
</evidence>
<evidence type="ECO:0000313" key="6">
    <source>
        <dbReference type="Proteomes" id="UP000030013"/>
    </source>
</evidence>
<dbReference type="eggNOG" id="COG1216">
    <property type="taxonomic scope" value="Bacteria"/>
</dbReference>
<dbReference type="Gene3D" id="3.90.550.10">
    <property type="entry name" value="Spore Coat Polysaccharide Biosynthesis Protein SpsA, Chain A"/>
    <property type="match status" value="1"/>
</dbReference>
<evidence type="ECO:0000256" key="4">
    <source>
        <dbReference type="ARBA" id="ARBA00022679"/>
    </source>
</evidence>
<keyword evidence="4" id="KW-0808">Transferase</keyword>
<comment type="pathway">
    <text evidence="1">Cell wall biogenesis; cell wall polysaccharide biosynthesis.</text>
</comment>
<dbReference type="EMBL" id="AVPL01000005">
    <property type="protein sequence ID" value="KGN42387.1"/>
    <property type="molecule type" value="Genomic_DNA"/>
</dbReference>